<evidence type="ECO:0000259" key="1">
    <source>
        <dbReference type="Pfam" id="PF18735"/>
    </source>
</evidence>
<proteinExistence type="predicted"/>
<dbReference type="EMBL" id="JAQMUC010000025">
    <property type="protein sequence ID" value="MDB9535094.1"/>
    <property type="molecule type" value="Genomic_DNA"/>
</dbReference>
<sequence>MNYDIQETESPRLKVEYYGADFPVDTLVKRMEEKEFIIPEFQRQYVWKEEEASRFIEKVACFEELAIKSEWSKYLCILVSGFIEESLRVLLEKYCENKASANIQKFVGKKIDDITNCNANKIKKILDEFSSDWANEFTNKINDQIKTAIDNVVQNRHKIAHGKSIGMSYSHISNDYKNVKKAVEILEEIIQ</sequence>
<dbReference type="Pfam" id="PF18735">
    <property type="entry name" value="HEPN_RiboL-PSP"/>
    <property type="match status" value="1"/>
</dbReference>
<feature type="domain" description="RiboL-PSP-HEPN" evidence="1">
    <location>
        <begin position="45"/>
        <end position="190"/>
    </location>
</feature>
<gene>
    <name evidence="2" type="ORF">PN451_04400</name>
</gene>
<reference evidence="2 3" key="1">
    <citation type="submission" date="2023-01" db="EMBL/GenBank/DDBJ databases">
        <title>Genomes from the Australian National Cyanobacteria Reference Collection.</title>
        <authorList>
            <person name="Willis A."/>
            <person name="Lee E.M.F."/>
        </authorList>
    </citation>
    <scope>NUCLEOTIDE SEQUENCE [LARGE SCALE GENOMIC DNA]</scope>
    <source>
        <strain evidence="2 3">CS-1226</strain>
    </source>
</reference>
<accession>A0ABT5ACS4</accession>
<keyword evidence="3" id="KW-1185">Reference proteome</keyword>
<name>A0ABT5ACS4_9CYAN</name>
<dbReference type="RefSeq" id="WP_271795099.1">
    <property type="nucleotide sequence ID" value="NZ_JAQMUC010000025.1"/>
</dbReference>
<organism evidence="2 3">
    <name type="scientific">Dolichospermum planctonicum CS-1226</name>
    <dbReference type="NCBI Taxonomy" id="3021751"/>
    <lineage>
        <taxon>Bacteria</taxon>
        <taxon>Bacillati</taxon>
        <taxon>Cyanobacteriota</taxon>
        <taxon>Cyanophyceae</taxon>
        <taxon>Nostocales</taxon>
        <taxon>Aphanizomenonaceae</taxon>
        <taxon>Dolichospermum</taxon>
        <taxon>Dolichospermum planctonicum</taxon>
    </lineage>
</organism>
<dbReference type="Proteomes" id="UP001211249">
    <property type="component" value="Unassembled WGS sequence"/>
</dbReference>
<dbReference type="InterPro" id="IPR041519">
    <property type="entry name" value="HEPN_RiboL-PSP"/>
</dbReference>
<evidence type="ECO:0000313" key="2">
    <source>
        <dbReference type="EMBL" id="MDB9535094.1"/>
    </source>
</evidence>
<protein>
    <submittedName>
        <fullName evidence="2">HEPN domain-containing protein</fullName>
    </submittedName>
</protein>
<comment type="caution">
    <text evidence="2">The sequence shown here is derived from an EMBL/GenBank/DDBJ whole genome shotgun (WGS) entry which is preliminary data.</text>
</comment>
<evidence type="ECO:0000313" key="3">
    <source>
        <dbReference type="Proteomes" id="UP001211249"/>
    </source>
</evidence>